<sequence>MSNGSAHANGNFTNKSGASSLSVGSTISAHGDADLGIGGGQSNVDRIDVPSASDYINENKDKAGVIHGCTIPSGDLDGNVYFCEGDASTSGDFSNGTIMAIGDVAQNGSAHLGGDSGTTLTVAIIAGGNITVNGSNDTYGVFWADGTVTQNGSSILGGSIVARGDITRNGAFNYVQYDDFGELPLPVGGTAIQRWVEIIN</sequence>
<keyword evidence="2" id="KW-1185">Reference proteome</keyword>
<dbReference type="Proteomes" id="UP000633943">
    <property type="component" value="Unassembled WGS sequence"/>
</dbReference>
<comment type="caution">
    <text evidence="1">The sequence shown here is derived from an EMBL/GenBank/DDBJ whole genome shotgun (WGS) entry which is preliminary data.</text>
</comment>
<evidence type="ECO:0000313" key="2">
    <source>
        <dbReference type="Proteomes" id="UP000633943"/>
    </source>
</evidence>
<dbReference type="EMBL" id="WTVP01000003">
    <property type="protein sequence ID" value="NMG14392.1"/>
    <property type="molecule type" value="Genomic_DNA"/>
</dbReference>
<evidence type="ECO:0000313" key="1">
    <source>
        <dbReference type="EMBL" id="NMG14392.1"/>
    </source>
</evidence>
<accession>A0ABX1NRR1</accession>
<name>A0ABX1NRR1_9RHOO</name>
<gene>
    <name evidence="1" type="ORF">GPA24_02315</name>
</gene>
<reference evidence="1 2" key="1">
    <citation type="submission" date="2019-12" db="EMBL/GenBank/DDBJ databases">
        <title>Comparative genomics gives insights into the taxonomy of the Azoarcus-Aromatoleum group and reveals separate origins of nif in the plant-associated Azoarcus and non-plant-associated Aromatoleum sub-groups.</title>
        <authorList>
            <person name="Lafos M."/>
            <person name="Maluk M."/>
            <person name="Batista M."/>
            <person name="Junghare M."/>
            <person name="Carmona M."/>
            <person name="Faoro H."/>
            <person name="Cruz L.M."/>
            <person name="Battistoni F."/>
            <person name="De Souza E."/>
            <person name="Pedrosa F."/>
            <person name="Chen W.-M."/>
            <person name="Poole P.S."/>
            <person name="Dixon R.A."/>
            <person name="James E.K."/>
        </authorList>
    </citation>
    <scope>NUCLEOTIDE SEQUENCE [LARGE SCALE GENOMIC DNA]</scope>
    <source>
        <strain evidence="1 2">PbN1</strain>
    </source>
</reference>
<organism evidence="1 2">
    <name type="scientific">Aromatoleum bremense</name>
    <dbReference type="NCBI Taxonomy" id="76115"/>
    <lineage>
        <taxon>Bacteria</taxon>
        <taxon>Pseudomonadati</taxon>
        <taxon>Pseudomonadota</taxon>
        <taxon>Betaproteobacteria</taxon>
        <taxon>Rhodocyclales</taxon>
        <taxon>Rhodocyclaceae</taxon>
        <taxon>Aromatoleum</taxon>
    </lineage>
</organism>
<proteinExistence type="predicted"/>
<protein>
    <submittedName>
        <fullName evidence="1">Uncharacterized protein</fullName>
    </submittedName>
</protein>
<dbReference type="RefSeq" id="WP_169201183.1">
    <property type="nucleotide sequence ID" value="NZ_CP059467.1"/>
</dbReference>